<evidence type="ECO:0000313" key="2">
    <source>
        <dbReference type="EMBL" id="ACL59415.1"/>
    </source>
</evidence>
<sequence>MRPLIPALCLLLLAGPALADWRYCLARAPQRIVYVSAPFSTLDSMDRINAAFAQRLDRDQRIHDPVQCPRAEAATVLRAMRQAALRFNREEGETVVELDWAPERAADEIRP</sequence>
<dbReference type="KEGG" id="mno:Mnod_4548"/>
<accession>B8ID23</accession>
<dbReference type="HOGENOM" id="CLU_2155386_0_0_5"/>
<dbReference type="eggNOG" id="ENOG502ZEDY">
    <property type="taxonomic scope" value="Bacteria"/>
</dbReference>
<dbReference type="EMBL" id="CP001349">
    <property type="protein sequence ID" value="ACL59415.1"/>
    <property type="molecule type" value="Genomic_DNA"/>
</dbReference>
<dbReference type="OrthoDB" id="8003571at2"/>
<feature type="signal peptide" evidence="1">
    <location>
        <begin position="1"/>
        <end position="19"/>
    </location>
</feature>
<proteinExistence type="predicted"/>
<protein>
    <submittedName>
        <fullName evidence="2">Uncharacterized protein</fullName>
    </submittedName>
</protein>
<dbReference type="STRING" id="460265.Mnod_4548"/>
<gene>
    <name evidence="2" type="ordered locus">Mnod_4548</name>
</gene>
<evidence type="ECO:0000256" key="1">
    <source>
        <dbReference type="SAM" id="SignalP"/>
    </source>
</evidence>
<organism evidence="2 3">
    <name type="scientific">Methylobacterium nodulans (strain LMG 21967 / CNCM I-2342 / ORS 2060)</name>
    <dbReference type="NCBI Taxonomy" id="460265"/>
    <lineage>
        <taxon>Bacteria</taxon>
        <taxon>Pseudomonadati</taxon>
        <taxon>Pseudomonadota</taxon>
        <taxon>Alphaproteobacteria</taxon>
        <taxon>Hyphomicrobiales</taxon>
        <taxon>Methylobacteriaceae</taxon>
        <taxon>Methylobacterium</taxon>
    </lineage>
</organism>
<keyword evidence="1" id="KW-0732">Signal</keyword>
<evidence type="ECO:0000313" key="3">
    <source>
        <dbReference type="Proteomes" id="UP000008207"/>
    </source>
</evidence>
<dbReference type="RefSeq" id="WP_015931053.1">
    <property type="nucleotide sequence ID" value="NC_011894.1"/>
</dbReference>
<keyword evidence="3" id="KW-1185">Reference proteome</keyword>
<dbReference type="AlphaFoldDB" id="B8ID23"/>
<feature type="chain" id="PRO_5002873963" evidence="1">
    <location>
        <begin position="20"/>
        <end position="111"/>
    </location>
</feature>
<reference evidence="2 3" key="1">
    <citation type="submission" date="2009-01" db="EMBL/GenBank/DDBJ databases">
        <title>Complete sequence of chromosome of Methylobacterium nodulans ORS 2060.</title>
        <authorList>
            <consortium name="US DOE Joint Genome Institute"/>
            <person name="Lucas S."/>
            <person name="Copeland A."/>
            <person name="Lapidus A."/>
            <person name="Glavina del Rio T."/>
            <person name="Dalin E."/>
            <person name="Tice H."/>
            <person name="Bruce D."/>
            <person name="Goodwin L."/>
            <person name="Pitluck S."/>
            <person name="Sims D."/>
            <person name="Brettin T."/>
            <person name="Detter J.C."/>
            <person name="Han C."/>
            <person name="Larimer F."/>
            <person name="Land M."/>
            <person name="Hauser L."/>
            <person name="Kyrpides N."/>
            <person name="Ivanova N."/>
            <person name="Marx C.J."/>
            <person name="Richardson P."/>
        </authorList>
    </citation>
    <scope>NUCLEOTIDE SEQUENCE [LARGE SCALE GENOMIC DNA]</scope>
    <source>
        <strain evidence="3">LMG 21967 / CNCM I-2342 / ORS 2060</strain>
    </source>
</reference>
<dbReference type="Proteomes" id="UP000008207">
    <property type="component" value="Chromosome"/>
</dbReference>
<name>B8ID23_METNO</name>